<evidence type="ECO:0000313" key="3">
    <source>
        <dbReference type="Proteomes" id="UP000639403"/>
    </source>
</evidence>
<dbReference type="Proteomes" id="UP000639403">
    <property type="component" value="Unassembled WGS sequence"/>
</dbReference>
<dbReference type="Gene3D" id="3.80.10.10">
    <property type="entry name" value="Ribonuclease Inhibitor"/>
    <property type="match status" value="2"/>
</dbReference>
<dbReference type="InterPro" id="IPR006553">
    <property type="entry name" value="Leu-rich_rpt_Cys-con_subtyp"/>
</dbReference>
<protein>
    <recommendedName>
        <fullName evidence="4">RNI-like protein</fullName>
    </recommendedName>
</protein>
<dbReference type="PANTHER" id="PTHR13318">
    <property type="entry name" value="PARTNER OF PAIRED, ISOFORM B-RELATED"/>
    <property type="match status" value="1"/>
</dbReference>
<accession>A0A8H7P248</accession>
<dbReference type="SUPFAM" id="SSF52047">
    <property type="entry name" value="RNI-like"/>
    <property type="match status" value="1"/>
</dbReference>
<dbReference type="SMART" id="SM00367">
    <property type="entry name" value="LRR_CC"/>
    <property type="match status" value="10"/>
</dbReference>
<reference evidence="2" key="2">
    <citation type="journal article" name="Front. Microbiol.">
        <title>Degradative Capacity of Two Strains of Rhodonia placenta: From Phenotype to Genotype.</title>
        <authorList>
            <person name="Kolle M."/>
            <person name="Horta M.A.C."/>
            <person name="Nowrousian M."/>
            <person name="Ohm R.A."/>
            <person name="Benz J.P."/>
            <person name="Pilgard A."/>
        </authorList>
    </citation>
    <scope>NUCLEOTIDE SEQUENCE</scope>
    <source>
        <strain evidence="2">FPRL280</strain>
    </source>
</reference>
<dbReference type="InterPro" id="IPR032675">
    <property type="entry name" value="LRR_dom_sf"/>
</dbReference>
<feature type="compositionally biased region" description="Polar residues" evidence="1">
    <location>
        <begin position="172"/>
        <end position="187"/>
    </location>
</feature>
<dbReference type="PANTHER" id="PTHR13318:SF95">
    <property type="entry name" value="F-BOX PROTEIN YLR352W"/>
    <property type="match status" value="1"/>
</dbReference>
<organism evidence="2 3">
    <name type="scientific">Rhodonia placenta</name>
    <dbReference type="NCBI Taxonomy" id="104341"/>
    <lineage>
        <taxon>Eukaryota</taxon>
        <taxon>Fungi</taxon>
        <taxon>Dikarya</taxon>
        <taxon>Basidiomycota</taxon>
        <taxon>Agaricomycotina</taxon>
        <taxon>Agaricomycetes</taxon>
        <taxon>Polyporales</taxon>
        <taxon>Adustoporiaceae</taxon>
        <taxon>Rhodonia</taxon>
    </lineage>
</organism>
<dbReference type="AlphaFoldDB" id="A0A8H7P248"/>
<evidence type="ECO:0000256" key="1">
    <source>
        <dbReference type="SAM" id="MobiDB-lite"/>
    </source>
</evidence>
<feature type="region of interest" description="Disordered" evidence="1">
    <location>
        <begin position="169"/>
        <end position="193"/>
    </location>
</feature>
<name>A0A8H7P248_9APHY</name>
<evidence type="ECO:0008006" key="4">
    <source>
        <dbReference type="Google" id="ProtNLM"/>
    </source>
</evidence>
<dbReference type="EMBL" id="JADOXO010000101">
    <property type="protein sequence ID" value="KAF9813570.1"/>
    <property type="molecule type" value="Genomic_DNA"/>
</dbReference>
<dbReference type="GO" id="GO:0019005">
    <property type="term" value="C:SCF ubiquitin ligase complex"/>
    <property type="evidence" value="ECO:0007669"/>
    <property type="project" value="TreeGrafter"/>
</dbReference>
<reference evidence="2" key="1">
    <citation type="submission" date="2020-11" db="EMBL/GenBank/DDBJ databases">
        <authorList>
            <person name="Koelle M."/>
            <person name="Horta M.A.C."/>
            <person name="Nowrousian M."/>
            <person name="Ohm R.A."/>
            <person name="Benz P."/>
            <person name="Pilgard A."/>
        </authorList>
    </citation>
    <scope>NUCLEOTIDE SEQUENCE</scope>
    <source>
        <strain evidence="2">FPRL280</strain>
    </source>
</reference>
<gene>
    <name evidence="2" type="ORF">IEO21_05502</name>
</gene>
<comment type="caution">
    <text evidence="2">The sequence shown here is derived from an EMBL/GenBank/DDBJ whole genome shotgun (WGS) entry which is preliminary data.</text>
</comment>
<proteinExistence type="predicted"/>
<evidence type="ECO:0000313" key="2">
    <source>
        <dbReference type="EMBL" id="KAF9813570.1"/>
    </source>
</evidence>
<dbReference type="GO" id="GO:0031146">
    <property type="term" value="P:SCF-dependent proteasomal ubiquitin-dependent protein catabolic process"/>
    <property type="evidence" value="ECO:0007669"/>
    <property type="project" value="TreeGrafter"/>
</dbReference>
<sequence>MSFVNRLPLTIASCYEVVHLELTRDEDHGIIDDDLAHIIPWCPNLETVRLTGIPDLTDRTVVLLARTAPQLLELDISGCIHITDTAILELAKLATDLEAVKLNGLATLTDPSISALARSLTELSELEICNLPLITPLTIRAIWTFSTGLKRLKVAHCIHLTDKAFPYPPPLSATQDPSRSSNGTRPSTWLDDLPPLEFSPGHKLSDLRLLDLSYCMQLTDIAIAGIVAYAPRIQHLNLSGCMALSDSAAEAIATLGSHLNELTMPRSGSLTDRGVVSIVRTCSQLKSVDVSFNSRLTDLAVMELATLQHLQRLSVVGLKHLTDNAVLFLAEHTPTLERLHISRCRQLGLDALHVVLRKLGKLEHLSVSAVPALKRRGVERFSERPPPLYHEDKHGIYRVYRGENIRSLRRFLDKELGRLREAEEKNIVFVPRADDSTDLY</sequence>